<dbReference type="Proteomes" id="UP000236630">
    <property type="component" value="Unassembled WGS sequence"/>
</dbReference>
<protein>
    <submittedName>
        <fullName evidence="4">Uncharacterized protein</fullName>
    </submittedName>
</protein>
<sequence length="630" mass="71210">MMKLGERKDMKPLLVKFGVAFVFSLAGIFVVRLRKKGSKPSLPPPSSGFSDHGSEFELGVRAQHEDEVPNLKSVPSSCSVVSVASQRYEESYMEKVVVGNSMVGLSPSNRHSRDNNSYLLPEFNELVKEIDFGGPNVGYHPKKVIVTPKSDVENPRPCRGSEKDDCEQEVKNLKNMVQMLQDREKNLEVELLEYYGLKEQETIVMELQNRLKLNNMEGRLLNLKIESLQADNRRLEAQVADHAKTVSELEAAKTKIKLLKKKLRTEAEQNREQILAVQERVTKLQEQAHKAAAIDPDTQSRLQRLKVLEAEAEDLRKSNMKLQLENSQLAQRLESTQMLEISVLEDGAVIRQFVREALNEMSQRLREENTSLSKEVEKLHADKCAGVEELVYLKWINACLRYELRNYQPPAGKTVARDLSKTLSPNSEEKAKQLILEYAHTEGHGNIMNIDSDQWSTSQASCITDSENHHDDSSADKSFSTKISSSNKTKFFHKLRKLVRGKDVSPLKRSSSVDKIGSFEDGDSPWYSSGTSTVMNAVSPRSSYRHSLDIQRLRSVNEDEIRNAKSRRSNSDLVSSDAYKRFSLSRESSIDFGKQPDQDANLLKFAEVLKSTHGAKKGRLRTNSSSFTFG</sequence>
<comment type="caution">
    <text evidence="4">The sequence shown here is derived from an EMBL/GenBank/DDBJ whole genome shotgun (WGS) entry which is preliminary data.</text>
</comment>
<feature type="coiled-coil region" evidence="2">
    <location>
        <begin position="218"/>
        <end position="382"/>
    </location>
</feature>
<dbReference type="EMBL" id="BDQV01000137">
    <property type="protein sequence ID" value="GAY56421.1"/>
    <property type="molecule type" value="Genomic_DNA"/>
</dbReference>
<organism evidence="4 5">
    <name type="scientific">Citrus unshiu</name>
    <name type="common">Satsuma mandarin</name>
    <name type="synonym">Citrus nobilis var. unshiu</name>
    <dbReference type="NCBI Taxonomy" id="55188"/>
    <lineage>
        <taxon>Eukaryota</taxon>
        <taxon>Viridiplantae</taxon>
        <taxon>Streptophyta</taxon>
        <taxon>Embryophyta</taxon>
        <taxon>Tracheophyta</taxon>
        <taxon>Spermatophyta</taxon>
        <taxon>Magnoliopsida</taxon>
        <taxon>eudicotyledons</taxon>
        <taxon>Gunneridae</taxon>
        <taxon>Pentapetalae</taxon>
        <taxon>rosids</taxon>
        <taxon>malvids</taxon>
        <taxon>Sapindales</taxon>
        <taxon>Rutaceae</taxon>
        <taxon>Aurantioideae</taxon>
        <taxon>Citrus</taxon>
    </lineage>
</organism>
<evidence type="ECO:0000256" key="3">
    <source>
        <dbReference type="SAM" id="Phobius"/>
    </source>
</evidence>
<keyword evidence="3" id="KW-1133">Transmembrane helix</keyword>
<feature type="transmembrane region" description="Helical" evidence="3">
    <location>
        <begin position="12"/>
        <end position="31"/>
    </location>
</feature>
<keyword evidence="1 2" id="KW-0175">Coiled coil</keyword>
<keyword evidence="5" id="KW-1185">Reference proteome</keyword>
<dbReference type="PANTHER" id="PTHR31342">
    <property type="entry name" value="PROTEIN CHUP1, CHLOROPLASTIC"/>
    <property type="match status" value="1"/>
</dbReference>
<dbReference type="GO" id="GO:0072699">
    <property type="term" value="P:protein localization to cortical microtubule cytoskeleton"/>
    <property type="evidence" value="ECO:0007669"/>
    <property type="project" value="TreeGrafter"/>
</dbReference>
<dbReference type="PANTHER" id="PTHR31342:SF4">
    <property type="entry name" value="ACTIN BINDING PROTEIN FAMILY"/>
    <property type="match status" value="1"/>
</dbReference>
<keyword evidence="3" id="KW-0812">Transmembrane</keyword>
<dbReference type="AlphaFoldDB" id="A0A2H5PVQ7"/>
<dbReference type="STRING" id="55188.A0A2H5PVQ7"/>
<reference evidence="4 5" key="1">
    <citation type="journal article" date="2017" name="Front. Genet.">
        <title>Draft sequencing of the heterozygous diploid genome of Satsuma (Citrus unshiu Marc.) using a hybrid assembly approach.</title>
        <authorList>
            <person name="Shimizu T."/>
            <person name="Tanizawa Y."/>
            <person name="Mochizuki T."/>
            <person name="Nagasaki H."/>
            <person name="Yoshioka T."/>
            <person name="Toyoda A."/>
            <person name="Fujiyama A."/>
            <person name="Kaminuma E."/>
            <person name="Nakamura Y."/>
        </authorList>
    </citation>
    <scope>NUCLEOTIDE SEQUENCE [LARGE SCALE GENOMIC DNA]</scope>
    <source>
        <strain evidence="5">cv. Miyagawa wase</strain>
    </source>
</reference>
<evidence type="ECO:0000256" key="1">
    <source>
        <dbReference type="ARBA" id="ARBA00023054"/>
    </source>
</evidence>
<dbReference type="GO" id="GO:0055028">
    <property type="term" value="C:cortical microtubule"/>
    <property type="evidence" value="ECO:0007669"/>
    <property type="project" value="TreeGrafter"/>
</dbReference>
<dbReference type="InterPro" id="IPR040265">
    <property type="entry name" value="CHUP1/IPGA1-like"/>
</dbReference>
<keyword evidence="3" id="KW-0472">Membrane</keyword>
<proteinExistence type="predicted"/>
<evidence type="ECO:0000313" key="5">
    <source>
        <dbReference type="Proteomes" id="UP000236630"/>
    </source>
</evidence>
<evidence type="ECO:0000256" key="2">
    <source>
        <dbReference type="SAM" id="Coils"/>
    </source>
</evidence>
<gene>
    <name evidence="4" type="ORF">CUMW_171820</name>
</gene>
<name>A0A2H5PVQ7_CITUN</name>
<evidence type="ECO:0000313" key="4">
    <source>
        <dbReference type="EMBL" id="GAY56421.1"/>
    </source>
</evidence>
<feature type="coiled-coil region" evidence="2">
    <location>
        <begin position="163"/>
        <end position="190"/>
    </location>
</feature>
<accession>A0A2H5PVQ7</accession>